<reference evidence="3" key="1">
    <citation type="journal article" date="2019" name="Int. J. Syst. Evol. Microbiol.">
        <title>The Global Catalogue of Microorganisms (GCM) 10K type strain sequencing project: providing services to taxonomists for standard genome sequencing and annotation.</title>
        <authorList>
            <consortium name="The Broad Institute Genomics Platform"/>
            <consortium name="The Broad Institute Genome Sequencing Center for Infectious Disease"/>
            <person name="Wu L."/>
            <person name="Ma J."/>
        </authorList>
    </citation>
    <scope>NUCLEOTIDE SEQUENCE [LARGE SCALE GENOMIC DNA]</scope>
    <source>
        <strain evidence="3">JCM 17919</strain>
    </source>
</reference>
<evidence type="ECO:0000313" key="2">
    <source>
        <dbReference type="EMBL" id="GAA4344903.1"/>
    </source>
</evidence>
<evidence type="ECO:0000259" key="1">
    <source>
        <dbReference type="Pfam" id="PF12867"/>
    </source>
</evidence>
<dbReference type="EMBL" id="BAABGY010000020">
    <property type="protein sequence ID" value="GAA4344903.1"/>
    <property type="molecule type" value="Genomic_DNA"/>
</dbReference>
<dbReference type="RefSeq" id="WP_345258461.1">
    <property type="nucleotide sequence ID" value="NZ_BAABGY010000020.1"/>
</dbReference>
<proteinExistence type="predicted"/>
<accession>A0ABP8HUW3</accession>
<dbReference type="Pfam" id="PF12867">
    <property type="entry name" value="DinB_2"/>
    <property type="match status" value="1"/>
</dbReference>
<organism evidence="2 3">
    <name type="scientific">Flaviaesturariibacter amylovorans</name>
    <dbReference type="NCBI Taxonomy" id="1084520"/>
    <lineage>
        <taxon>Bacteria</taxon>
        <taxon>Pseudomonadati</taxon>
        <taxon>Bacteroidota</taxon>
        <taxon>Chitinophagia</taxon>
        <taxon>Chitinophagales</taxon>
        <taxon>Chitinophagaceae</taxon>
        <taxon>Flaviaestuariibacter</taxon>
    </lineage>
</organism>
<dbReference type="InterPro" id="IPR024775">
    <property type="entry name" value="DinB-like"/>
</dbReference>
<evidence type="ECO:0000313" key="3">
    <source>
        <dbReference type="Proteomes" id="UP001501725"/>
    </source>
</evidence>
<protein>
    <recommendedName>
        <fullName evidence="1">DinB-like domain-containing protein</fullName>
    </recommendedName>
</protein>
<feature type="domain" description="DinB-like" evidence="1">
    <location>
        <begin position="11"/>
        <end position="160"/>
    </location>
</feature>
<dbReference type="InterPro" id="IPR034660">
    <property type="entry name" value="DinB/YfiT-like"/>
</dbReference>
<dbReference type="Proteomes" id="UP001501725">
    <property type="component" value="Unassembled WGS sequence"/>
</dbReference>
<dbReference type="Gene3D" id="1.20.120.450">
    <property type="entry name" value="dinb family like domain"/>
    <property type="match status" value="1"/>
</dbReference>
<comment type="caution">
    <text evidence="2">The sequence shown here is derived from an EMBL/GenBank/DDBJ whole genome shotgun (WGS) entry which is preliminary data.</text>
</comment>
<dbReference type="SUPFAM" id="SSF109854">
    <property type="entry name" value="DinB/YfiT-like putative metalloenzymes"/>
    <property type="match status" value="1"/>
</dbReference>
<name>A0ABP8HUW3_9BACT</name>
<keyword evidence="3" id="KW-1185">Reference proteome</keyword>
<sequence length="173" mass="20056">MMDLDAYYERLDRQEAEMVELARSIPEHRAPEGAEGRWSPVQELEHVCLLEGLVWHLLQRGTETRAGVPELFGDAKLEKLLVQGRQYKIVAPEIVQPKGSLTTVDAFIDRFQQQRTQLKEDLSSGRIRPDDRTYRHPILGELTMIDWLHFMVQHTQRHLLALRESLHLSTPIA</sequence>
<gene>
    <name evidence="2" type="ORF">GCM10023184_46610</name>
</gene>